<name>A0A2V1ATS5_9ASCO</name>
<dbReference type="Proteomes" id="UP000244309">
    <property type="component" value="Unassembled WGS sequence"/>
</dbReference>
<organism evidence="1 2">
    <name type="scientific">Candidozyma haemuli</name>
    <dbReference type="NCBI Taxonomy" id="45357"/>
    <lineage>
        <taxon>Eukaryota</taxon>
        <taxon>Fungi</taxon>
        <taxon>Dikarya</taxon>
        <taxon>Ascomycota</taxon>
        <taxon>Saccharomycotina</taxon>
        <taxon>Pichiomycetes</taxon>
        <taxon>Metschnikowiaceae</taxon>
        <taxon>Candidozyma</taxon>
    </lineage>
</organism>
<evidence type="ECO:0000313" key="1">
    <source>
        <dbReference type="EMBL" id="PVH21238.1"/>
    </source>
</evidence>
<reference evidence="1 2" key="1">
    <citation type="submission" date="2017-12" db="EMBL/GenBank/DDBJ databases">
        <title>Genome Sequence of a Multidrug-Resistant Candida haemulonii Isolate from a Patient with Chronic Leg Ulcers in Israel.</title>
        <authorList>
            <person name="Chow N.A."/>
            <person name="Gade L."/>
            <person name="Batra D."/>
            <person name="Rowe L.A."/>
            <person name="Ben-Ami R."/>
            <person name="Loparev V.N."/>
            <person name="Litvintseva A.P."/>
        </authorList>
    </citation>
    <scope>NUCLEOTIDE SEQUENCE [LARGE SCALE GENOMIC DNA]</scope>
    <source>
        <strain evidence="1 2">B11899</strain>
    </source>
</reference>
<dbReference type="GeneID" id="37005540"/>
<dbReference type="OrthoDB" id="6347512at2759"/>
<dbReference type="STRING" id="45357.A0A2V1ATS5"/>
<dbReference type="AlphaFoldDB" id="A0A2V1ATS5"/>
<proteinExistence type="predicted"/>
<accession>A0A2V1ATS5</accession>
<keyword evidence="2" id="KW-1185">Reference proteome</keyword>
<dbReference type="VEuPathDB" id="FungiDB:CXQ85_000207"/>
<dbReference type="RefSeq" id="XP_025342178.1">
    <property type="nucleotide sequence ID" value="XM_025483963.1"/>
</dbReference>
<evidence type="ECO:0000313" key="2">
    <source>
        <dbReference type="Proteomes" id="UP000244309"/>
    </source>
</evidence>
<sequence length="722" mass="82102">MHQSSEISENLRKLFERGQESSDALEELTRIAASDGLSEPELNMVLDIIFDYSLRNSLRSSLITKCLVPDGDFLIQPEVISRVLGAVGVSEVYFRNGKQFKSKRLPPTSQNLLLEWLICASHFFGKALFDELHKLLPMLFGLLSFEYSRSNITVLIVIGLSQQRKSRDALTGSKRYALKPWHVNMVVNLSLKFPFDPCIKSLIAYMKRLNPTLDFRGAPETRNLDSSKSDVIQYPNKDLKSLLTSKISNSSSCSWETNEVRDKVQRLFDSFSGLSFKKRKMVIRSFNDLDLLDSPSNVESISIGTVESLRTLVDEFDKISMANPGSLFTLNNIANERLRKYFLAFNLSLSHDDSPLVKKFIQAVKFHALSSESSTSAFSQLVSIASTGDFPQLSQPLESAITSTGISTDRKVRLLRFLHPDIETFRVVIEEVSKPDTDSHWNLLYQVLSKTFIKWFILHSEYGFFQDVYPTILNIVKDVFLHTESRWQRFNLLTKLKFMEFLRSLRQLAFNDAVDGEEPSALVPGPTLFYQMILSSNPFILSEALGYISFLRTLKFEEGGTALKLRNSLIMDSINFVWLDQAFKFDEGTFNKGMYLDAEYLKKVAGLNFFTYSDLIELKNMGGLSHSPGTSYLVAEIIWSLEDEENEISVRHPGPLSEDSVAMLQQNSDVRWLRKSYFEIKVDLLNRLDSLGYTGLCDLLFSSLRPLADLRQKKVTSTTEAA</sequence>
<protein>
    <submittedName>
        <fullName evidence="1">Uncharacterized protein</fullName>
    </submittedName>
</protein>
<gene>
    <name evidence="1" type="ORF">CXQ85_000207</name>
</gene>
<dbReference type="EMBL" id="PKFO01000005">
    <property type="protein sequence ID" value="PVH21238.1"/>
    <property type="molecule type" value="Genomic_DNA"/>
</dbReference>
<comment type="caution">
    <text evidence="1">The sequence shown here is derived from an EMBL/GenBank/DDBJ whole genome shotgun (WGS) entry which is preliminary data.</text>
</comment>